<evidence type="ECO:0000256" key="1">
    <source>
        <dbReference type="ARBA" id="ARBA00022723"/>
    </source>
</evidence>
<reference evidence="6 7" key="1">
    <citation type="submission" date="2016-11" db="EMBL/GenBank/DDBJ databases">
        <authorList>
            <person name="Jaros S."/>
            <person name="Januszkiewicz K."/>
            <person name="Wedrychowicz H."/>
        </authorList>
    </citation>
    <scope>NUCLEOTIDE SEQUENCE [LARGE SCALE GENOMIC DNA]</scope>
    <source>
        <strain evidence="6 7">DSM 17459</strain>
    </source>
</reference>
<dbReference type="RefSeq" id="WP_072854404.1">
    <property type="nucleotide sequence ID" value="NZ_FQVI01000031.1"/>
</dbReference>
<proteinExistence type="inferred from homology"/>
<gene>
    <name evidence="6" type="ORF">SAMN02745158_03854</name>
</gene>
<dbReference type="Pfam" id="PF00107">
    <property type="entry name" value="ADH_zinc_N"/>
    <property type="match status" value="1"/>
</dbReference>
<dbReference type="InterPro" id="IPR013154">
    <property type="entry name" value="ADH-like_N"/>
</dbReference>
<dbReference type="GO" id="GO:0016491">
    <property type="term" value="F:oxidoreductase activity"/>
    <property type="evidence" value="ECO:0007669"/>
    <property type="project" value="UniProtKB-KW"/>
</dbReference>
<dbReference type="InterPro" id="IPR013149">
    <property type="entry name" value="ADH-like_C"/>
</dbReference>
<dbReference type="SUPFAM" id="SSF51735">
    <property type="entry name" value="NAD(P)-binding Rossmann-fold domains"/>
    <property type="match status" value="1"/>
</dbReference>
<dbReference type="EMBL" id="FQVI01000031">
    <property type="protein sequence ID" value="SHF46972.1"/>
    <property type="molecule type" value="Genomic_DNA"/>
</dbReference>
<dbReference type="Gene3D" id="3.40.50.720">
    <property type="entry name" value="NAD(P)-binding Rossmann-like Domain"/>
    <property type="match status" value="1"/>
</dbReference>
<dbReference type="AlphaFoldDB" id="A0A1M5BXM3"/>
<sequence>MKAAVYYTNTDVRVEEMPKPTAGEGEIVVKTNACGVCVADTMEWYNKPKAPVVLGHEAVGVIEEIGKNVEGFQVGDRVFVHHHVACMSCEECRKGKYTLCPQFKATNYKPGGFAEYFKAGPSHVRTDTLKLPDSMSFEEATLIEPLACVLHGIERLHVRPSERIAVIGTGTIGLMLIEALKAYGVTDIVAYERSPWRQKMAEKKGAKAVREADADLDKELKCLEETFGWNQFDIVCVMAKDIKAMEIGMKLTGKGGKLLLFATPDPEEYLKLYVSEAFFKEMDILLTYSANHNNTREALRLISSQKVDAKSYITHRYAMNEVEQAIARTLGRGECLKCIVKVEESEEGEV</sequence>
<comment type="similarity">
    <text evidence="4">Belongs to the zinc-containing alcohol dehydrogenase family.</text>
</comment>
<dbReference type="InterPro" id="IPR050129">
    <property type="entry name" value="Zn_alcohol_dh"/>
</dbReference>
<comment type="cofactor">
    <cofactor evidence="4">
        <name>Zn(2+)</name>
        <dbReference type="ChEBI" id="CHEBI:29105"/>
    </cofactor>
</comment>
<dbReference type="SUPFAM" id="SSF50129">
    <property type="entry name" value="GroES-like"/>
    <property type="match status" value="1"/>
</dbReference>
<dbReference type="OrthoDB" id="9769198at2"/>
<name>A0A1M5BXM3_9CLOT</name>
<feature type="domain" description="Enoyl reductase (ER)" evidence="5">
    <location>
        <begin position="9"/>
        <end position="313"/>
    </location>
</feature>
<organism evidence="6 7">
    <name type="scientific">Lactonifactor longoviformis DSM 17459</name>
    <dbReference type="NCBI Taxonomy" id="1122155"/>
    <lineage>
        <taxon>Bacteria</taxon>
        <taxon>Bacillati</taxon>
        <taxon>Bacillota</taxon>
        <taxon>Clostridia</taxon>
        <taxon>Eubacteriales</taxon>
        <taxon>Clostridiaceae</taxon>
        <taxon>Lactonifactor</taxon>
    </lineage>
</organism>
<dbReference type="Pfam" id="PF08240">
    <property type="entry name" value="ADH_N"/>
    <property type="match status" value="1"/>
</dbReference>
<protein>
    <submittedName>
        <fullName evidence="6">L-iditol 2-dehydrogenase</fullName>
    </submittedName>
</protein>
<dbReference type="InterPro" id="IPR011032">
    <property type="entry name" value="GroES-like_sf"/>
</dbReference>
<dbReference type="Proteomes" id="UP000184245">
    <property type="component" value="Unassembled WGS sequence"/>
</dbReference>
<keyword evidence="3" id="KW-0560">Oxidoreductase</keyword>
<keyword evidence="1 4" id="KW-0479">Metal-binding</keyword>
<evidence type="ECO:0000313" key="6">
    <source>
        <dbReference type="EMBL" id="SHF46972.1"/>
    </source>
</evidence>
<dbReference type="PANTHER" id="PTHR43401:SF2">
    <property type="entry name" value="L-THREONINE 3-DEHYDROGENASE"/>
    <property type="match status" value="1"/>
</dbReference>
<dbReference type="GO" id="GO:0008270">
    <property type="term" value="F:zinc ion binding"/>
    <property type="evidence" value="ECO:0007669"/>
    <property type="project" value="InterPro"/>
</dbReference>
<dbReference type="SMART" id="SM00829">
    <property type="entry name" value="PKS_ER"/>
    <property type="match status" value="1"/>
</dbReference>
<evidence type="ECO:0000259" key="5">
    <source>
        <dbReference type="SMART" id="SM00829"/>
    </source>
</evidence>
<dbReference type="Gene3D" id="3.90.180.10">
    <property type="entry name" value="Medium-chain alcohol dehydrogenases, catalytic domain"/>
    <property type="match status" value="1"/>
</dbReference>
<evidence type="ECO:0000313" key="7">
    <source>
        <dbReference type="Proteomes" id="UP000184245"/>
    </source>
</evidence>
<dbReference type="InterPro" id="IPR036291">
    <property type="entry name" value="NAD(P)-bd_dom_sf"/>
</dbReference>
<keyword evidence="2 4" id="KW-0862">Zinc</keyword>
<evidence type="ECO:0000256" key="4">
    <source>
        <dbReference type="RuleBase" id="RU361277"/>
    </source>
</evidence>
<dbReference type="InterPro" id="IPR002328">
    <property type="entry name" value="ADH_Zn_CS"/>
</dbReference>
<dbReference type="PROSITE" id="PS00059">
    <property type="entry name" value="ADH_ZINC"/>
    <property type="match status" value="1"/>
</dbReference>
<keyword evidence="7" id="KW-1185">Reference proteome</keyword>
<dbReference type="InterPro" id="IPR020843">
    <property type="entry name" value="ER"/>
</dbReference>
<dbReference type="STRING" id="1122155.SAMN02745158_03854"/>
<evidence type="ECO:0000256" key="2">
    <source>
        <dbReference type="ARBA" id="ARBA00022833"/>
    </source>
</evidence>
<evidence type="ECO:0000256" key="3">
    <source>
        <dbReference type="ARBA" id="ARBA00023002"/>
    </source>
</evidence>
<dbReference type="PANTHER" id="PTHR43401">
    <property type="entry name" value="L-THREONINE 3-DEHYDROGENASE"/>
    <property type="match status" value="1"/>
</dbReference>
<accession>A0A1M5BXM3</accession>